<dbReference type="HOGENOM" id="CLU_1304420_0_0_12"/>
<dbReference type="EMBL" id="CP001843">
    <property type="protein sequence ID" value="AEF84902.1"/>
    <property type="molecule type" value="Genomic_DNA"/>
</dbReference>
<reference evidence="2" key="1">
    <citation type="submission" date="2009-12" db="EMBL/GenBank/DDBJ databases">
        <title>Complete sequence of Treponema primitia strain ZAS-2.</title>
        <authorList>
            <person name="Tetu S.G."/>
            <person name="Matson E."/>
            <person name="Ren Q."/>
            <person name="Seshadri R."/>
            <person name="Elbourne L."/>
            <person name="Hassan K.A."/>
            <person name="Durkin A."/>
            <person name="Radune D."/>
            <person name="Mohamoud Y."/>
            <person name="Shay R."/>
            <person name="Jin S."/>
            <person name="Zhang X."/>
            <person name="Lucey K."/>
            <person name="Ballor N.R."/>
            <person name="Ottesen E."/>
            <person name="Rosenthal R."/>
            <person name="Allen A."/>
            <person name="Leadbetter J.R."/>
            <person name="Paulsen I.T."/>
        </authorList>
    </citation>
    <scope>NUCLEOTIDE SEQUENCE [LARGE SCALE GENOMIC DNA]</scope>
    <source>
        <strain evidence="2">ATCC BAA-887 / DSM 12427 / ZAS-2</strain>
    </source>
</reference>
<reference evidence="1 2" key="2">
    <citation type="journal article" date="2011" name="ISME J.">
        <title>RNA-seq reveals cooperative metabolic interactions between two termite-gut spirochete species in co-culture.</title>
        <authorList>
            <person name="Rosenthal A.Z."/>
            <person name="Matson E.G."/>
            <person name="Eldar A."/>
            <person name="Leadbetter J.R."/>
        </authorList>
    </citation>
    <scope>NUCLEOTIDE SEQUENCE [LARGE SCALE GENOMIC DNA]</scope>
    <source>
        <strain evidence="2">ATCC BAA-887 / DSM 12427 / ZAS-2</strain>
    </source>
</reference>
<dbReference type="KEGG" id="tpi:TREPR_1899"/>
<proteinExistence type="predicted"/>
<gene>
    <name evidence="1" type="ordered locus">TREPR_1899</name>
</gene>
<accession>F5YL34</accession>
<protein>
    <submittedName>
        <fullName evidence="1">Uncharacterized protein</fullName>
    </submittedName>
</protein>
<organism evidence="1 2">
    <name type="scientific">Treponema primitia (strain ATCC BAA-887 / DSM 12427 / ZAS-2)</name>
    <dbReference type="NCBI Taxonomy" id="545694"/>
    <lineage>
        <taxon>Bacteria</taxon>
        <taxon>Pseudomonadati</taxon>
        <taxon>Spirochaetota</taxon>
        <taxon>Spirochaetia</taxon>
        <taxon>Spirochaetales</taxon>
        <taxon>Treponemataceae</taxon>
        <taxon>Treponema</taxon>
    </lineage>
</organism>
<keyword evidence="2" id="KW-1185">Reference proteome</keyword>
<dbReference type="AlphaFoldDB" id="F5YL34"/>
<sequence length="211" mass="25524">MNLSMFFYYFSQSCIKENILTLQETLYLLENHSWKKESLTEISSYLKDVITILDGVGLRHERLECLLLIFYFRETEYSNHWKNKLDGFIPNVPLIKKKNGKDVRPKKELIYNHLWKKYDDIDYSTCLYKGIFENAFFDEEYKRKTKESFGIKGLRLPWEQVRQNQDIQGIHDFTDDFHLWTSEILSKNGTIARQEVYNKIDELLEKYRYKL</sequence>
<evidence type="ECO:0000313" key="2">
    <source>
        <dbReference type="Proteomes" id="UP000009223"/>
    </source>
</evidence>
<evidence type="ECO:0000313" key="1">
    <source>
        <dbReference type="EMBL" id="AEF84902.1"/>
    </source>
</evidence>
<name>F5YL34_TREPZ</name>
<dbReference type="Proteomes" id="UP000009223">
    <property type="component" value="Chromosome"/>
</dbReference>